<sequence length="278" mass="31157">MATARTVTVSHLGGIDVGYCMPAYDPAKPTLLMINSFATDVRLFNDLFASAAAAAQVNLLAIEPLGCGRTRPKTCAYWSHWDSAYMALQVLDALKVDKVFILGVRGLIPVSISFDCESARARELGCWDSAAVIRKYLPEWDKPGPTPDYVPTDNFSEYYADVNFGPDCPAEVRDFWVQNLKARYRGNAGRRELMVMSFAYLERGSMYCKLRDIRCPLLLIMASHDPVFSVENAKDEIQWAANSPEAKLVVVDGQDHSLIYLHSKEVEQYVLDFVKMYG</sequence>
<proteinExistence type="predicted"/>
<comment type="caution">
    <text evidence="1">The sequence shown here is derived from an EMBL/GenBank/DDBJ whole genome shotgun (WGS) entry which is preliminary data.</text>
</comment>
<evidence type="ECO:0000313" key="1">
    <source>
        <dbReference type="EMBL" id="KAI2382874.1"/>
    </source>
</evidence>
<accession>A0ACB8UT69</accession>
<protein>
    <submittedName>
        <fullName evidence="1">Uncharacterized protein</fullName>
    </submittedName>
</protein>
<gene>
    <name evidence="1" type="ORF">LOY88_005646</name>
</gene>
<organism evidence="1">
    <name type="scientific">Ophidiomyces ophidiicola</name>
    <dbReference type="NCBI Taxonomy" id="1387563"/>
    <lineage>
        <taxon>Eukaryota</taxon>
        <taxon>Fungi</taxon>
        <taxon>Dikarya</taxon>
        <taxon>Ascomycota</taxon>
        <taxon>Pezizomycotina</taxon>
        <taxon>Eurotiomycetes</taxon>
        <taxon>Eurotiomycetidae</taxon>
        <taxon>Onygenales</taxon>
        <taxon>Onygenaceae</taxon>
        <taxon>Ophidiomyces</taxon>
    </lineage>
</organism>
<name>A0ACB8UT69_9EURO</name>
<dbReference type="EMBL" id="JALBCA010000105">
    <property type="protein sequence ID" value="KAI2382874.1"/>
    <property type="molecule type" value="Genomic_DNA"/>
</dbReference>
<reference evidence="1" key="1">
    <citation type="journal article" date="2022" name="bioRxiv">
        <title>Population genetic analysis of Ophidiomyces ophidiicola, the causative agent of snake fungal disease, indicates recent introductions to the USA.</title>
        <authorList>
            <person name="Ladner J.T."/>
            <person name="Palmer J.M."/>
            <person name="Ettinger C.L."/>
            <person name="Stajich J.E."/>
            <person name="Farrell T.M."/>
            <person name="Glorioso B.M."/>
            <person name="Lawson B."/>
            <person name="Price S.J."/>
            <person name="Stengle A.G."/>
            <person name="Grear D.A."/>
            <person name="Lorch J.M."/>
        </authorList>
    </citation>
    <scope>NUCLEOTIDE SEQUENCE</scope>
    <source>
        <strain evidence="1">NWHC 24266-5</strain>
    </source>
</reference>